<organism evidence="3 4">
    <name type="scientific">Desulfitobacterium hafniense DP7</name>
    <dbReference type="NCBI Taxonomy" id="537010"/>
    <lineage>
        <taxon>Bacteria</taxon>
        <taxon>Bacillati</taxon>
        <taxon>Bacillota</taxon>
        <taxon>Clostridia</taxon>
        <taxon>Eubacteriales</taxon>
        <taxon>Desulfitobacteriaceae</taxon>
        <taxon>Desulfitobacterium</taxon>
    </lineage>
</organism>
<evidence type="ECO:0000313" key="4">
    <source>
        <dbReference type="Proteomes" id="UP000004416"/>
    </source>
</evidence>
<evidence type="ECO:0000313" key="3">
    <source>
        <dbReference type="EMBL" id="EHL05345.1"/>
    </source>
</evidence>
<dbReference type="PIRSF" id="PIRSF002845">
    <property type="entry name" value="Ttrprl_mtas_MazG"/>
    <property type="match status" value="1"/>
</dbReference>
<protein>
    <submittedName>
        <fullName evidence="3">MazG family protein</fullName>
    </submittedName>
</protein>
<evidence type="ECO:0000259" key="1">
    <source>
        <dbReference type="Pfam" id="PF00590"/>
    </source>
</evidence>
<name>G9XSK6_DESHA</name>
<dbReference type="InterPro" id="IPR048011">
    <property type="entry name" value="NTP-PPase_MazG-like_C"/>
</dbReference>
<dbReference type="GO" id="GO:0008168">
    <property type="term" value="F:methyltransferase activity"/>
    <property type="evidence" value="ECO:0007669"/>
    <property type="project" value="InterPro"/>
</dbReference>
<dbReference type="Gene3D" id="3.40.1010.10">
    <property type="entry name" value="Cobalt-precorrin-4 Transmethylase, Domain 1"/>
    <property type="match status" value="1"/>
</dbReference>
<dbReference type="Pfam" id="PF00590">
    <property type="entry name" value="TP_methylase"/>
    <property type="match status" value="1"/>
</dbReference>
<dbReference type="HOGENOM" id="CLU_038356_1_0_9"/>
<dbReference type="GO" id="GO:0047429">
    <property type="term" value="F:nucleoside triphosphate diphosphatase activity"/>
    <property type="evidence" value="ECO:0007669"/>
    <property type="project" value="InterPro"/>
</dbReference>
<feature type="domain" description="NTP pyrophosphohydrolase MazG-like" evidence="2">
    <location>
        <begin position="252"/>
        <end position="325"/>
    </location>
</feature>
<feature type="domain" description="NTP pyrophosphohydrolase MazG-like" evidence="2">
    <location>
        <begin position="391"/>
        <end position="446"/>
    </location>
</feature>
<dbReference type="SUPFAM" id="SSF53790">
    <property type="entry name" value="Tetrapyrrole methylase"/>
    <property type="match status" value="1"/>
</dbReference>
<dbReference type="Pfam" id="PF03819">
    <property type="entry name" value="MazG"/>
    <property type="match status" value="2"/>
</dbReference>
<dbReference type="Proteomes" id="UP000004416">
    <property type="component" value="Unassembled WGS sequence"/>
</dbReference>
<dbReference type="CDD" id="cd11528">
    <property type="entry name" value="NTP-PPase_MazG_Nterm"/>
    <property type="match status" value="1"/>
</dbReference>
<dbReference type="InterPro" id="IPR004518">
    <property type="entry name" value="MazG-like_dom"/>
</dbReference>
<dbReference type="InterPro" id="IPR024180">
    <property type="entry name" value="Tetrapyrrole_Mease/MazG_pred"/>
</dbReference>
<dbReference type="InterPro" id="IPR048015">
    <property type="entry name" value="NTP-PPase_MazG-like_N"/>
</dbReference>
<dbReference type="GO" id="GO:0006203">
    <property type="term" value="P:dGTP catabolic process"/>
    <property type="evidence" value="ECO:0007669"/>
    <property type="project" value="TreeGrafter"/>
</dbReference>
<dbReference type="InterPro" id="IPR035013">
    <property type="entry name" value="YabN_N"/>
</dbReference>
<dbReference type="GO" id="GO:0046052">
    <property type="term" value="P:UTP catabolic process"/>
    <property type="evidence" value="ECO:0007669"/>
    <property type="project" value="TreeGrafter"/>
</dbReference>
<dbReference type="GO" id="GO:0046061">
    <property type="term" value="P:dATP catabolic process"/>
    <property type="evidence" value="ECO:0007669"/>
    <property type="project" value="TreeGrafter"/>
</dbReference>
<dbReference type="AlphaFoldDB" id="G9XSK6"/>
<proteinExistence type="predicted"/>
<evidence type="ECO:0000259" key="2">
    <source>
        <dbReference type="Pfam" id="PF03819"/>
    </source>
</evidence>
<dbReference type="NCBIfam" id="NF007113">
    <property type="entry name" value="PRK09562.1"/>
    <property type="match status" value="1"/>
</dbReference>
<dbReference type="CDD" id="cd11529">
    <property type="entry name" value="NTP-PPase_MazG_Cterm"/>
    <property type="match status" value="1"/>
</dbReference>
<dbReference type="GO" id="GO:0006950">
    <property type="term" value="P:response to stress"/>
    <property type="evidence" value="ECO:0007669"/>
    <property type="project" value="UniProtKB-ARBA"/>
</dbReference>
<dbReference type="GO" id="GO:0046081">
    <property type="term" value="P:dUTP catabolic process"/>
    <property type="evidence" value="ECO:0007669"/>
    <property type="project" value="TreeGrafter"/>
</dbReference>
<dbReference type="InterPro" id="IPR035996">
    <property type="entry name" value="4pyrrol_Methylase_sf"/>
</dbReference>
<comment type="caution">
    <text evidence="3">The sequence shown here is derived from an EMBL/GenBank/DDBJ whole genome shotgun (WGS) entry which is preliminary data.</text>
</comment>
<dbReference type="InterPro" id="IPR014777">
    <property type="entry name" value="4pyrrole_Mease_sub1"/>
</dbReference>
<sequence length="495" mass="56258">MLMSNILHVVGLGPAGLKSMTLGDYRMIKEAGRVFLRTVNHPCAQDLLAEGLQAESFDYLYERENSFERIYEEIVSRLEKECELYPEVVYGVPGHPTVAERSVVLLVDKLSERFQVKVHPAVSFLDPLFAAIPMDPVEGFLLRNYDALKGSGITGKEWLIIPQVYDGFIASEVKLDLMDIYPDEVELYVVQALGTKMQKVWQCPLYQLDHQTFDHLTTVVVPPCGEGISMTKLLEVMSTLRGRGGCPWDAEQTHDSLKPYLIEESYEVLEAIEAQDMYNLAEELGDLLLQVVFHAQVAQEAGEFQFQDVLKGIIDKMIRRHPHVFGDVRVQNSAEVLINWDQIKKEEKGEKAEEELFSFPKGLPALMLAVKTQKKVAKFGFDWPDLKGPLAKVYEELKELEEAMAEQKGIQEEFGDILFALVNLSRFIKCDPEDSLRQTIRKFQLRFLAMAKLADQAGERLGDLSLEKMDYYWEIAKSKEKNKEIGNNPEIKAGV</sequence>
<dbReference type="FunFam" id="1.10.287.1080:FF:000001">
    <property type="entry name" value="Nucleoside triphosphate pyrophosphohydrolase"/>
    <property type="match status" value="1"/>
</dbReference>
<dbReference type="GO" id="GO:0046076">
    <property type="term" value="P:dTTP catabolic process"/>
    <property type="evidence" value="ECO:0007669"/>
    <property type="project" value="TreeGrafter"/>
</dbReference>
<dbReference type="NCBIfam" id="TIGR00444">
    <property type="entry name" value="mazG"/>
    <property type="match status" value="1"/>
</dbReference>
<accession>G9XSK6</accession>
<dbReference type="PANTHER" id="PTHR30522">
    <property type="entry name" value="NUCLEOSIDE TRIPHOSPHATE PYROPHOSPHOHYDROLASE"/>
    <property type="match status" value="1"/>
</dbReference>
<dbReference type="SUPFAM" id="SSF101386">
    <property type="entry name" value="all-alpha NTP pyrophosphatases"/>
    <property type="match status" value="2"/>
</dbReference>
<feature type="domain" description="Tetrapyrrole methylase" evidence="1">
    <location>
        <begin position="7"/>
        <end position="208"/>
    </location>
</feature>
<reference evidence="3 4" key="1">
    <citation type="submission" date="2011-08" db="EMBL/GenBank/DDBJ databases">
        <authorList>
            <person name="Weinstock G."/>
            <person name="Sodergren E."/>
            <person name="Clifton S."/>
            <person name="Fulton L."/>
            <person name="Fulton B."/>
            <person name="Courtney L."/>
            <person name="Fronick C."/>
            <person name="Harrison M."/>
            <person name="Strong C."/>
            <person name="Farmer C."/>
            <person name="Delahaunty K."/>
            <person name="Markovic C."/>
            <person name="Hall O."/>
            <person name="Minx P."/>
            <person name="Tomlinson C."/>
            <person name="Mitreva M."/>
            <person name="Hou S."/>
            <person name="Chen J."/>
            <person name="Wollam A."/>
            <person name="Pepin K.H."/>
            <person name="Johnson M."/>
            <person name="Bhonagiri V."/>
            <person name="Zhang X."/>
            <person name="Suruliraj S."/>
            <person name="Warren W."/>
            <person name="Chinwalla A."/>
            <person name="Mardis E.R."/>
            <person name="Wilson R.K."/>
        </authorList>
    </citation>
    <scope>NUCLEOTIDE SEQUENCE [LARGE SCALE GENOMIC DNA]</scope>
    <source>
        <strain evidence="3 4">DP7</strain>
    </source>
</reference>
<dbReference type="PATRIC" id="fig|537010.4.peg.3643"/>
<dbReference type="EMBL" id="AFZX01000104">
    <property type="protein sequence ID" value="EHL05345.1"/>
    <property type="molecule type" value="Genomic_DNA"/>
</dbReference>
<dbReference type="InterPro" id="IPR011551">
    <property type="entry name" value="NTP_PyrPHydrolase_MazG"/>
</dbReference>
<gene>
    <name evidence="3" type="ORF">HMPREF0322_03900</name>
</gene>
<dbReference type="PANTHER" id="PTHR30522:SF0">
    <property type="entry name" value="NUCLEOSIDE TRIPHOSPHATE PYROPHOSPHOHYDROLASE"/>
    <property type="match status" value="1"/>
</dbReference>
<dbReference type="CDD" id="cd11723">
    <property type="entry name" value="YabN_N_like"/>
    <property type="match status" value="1"/>
</dbReference>
<dbReference type="InterPro" id="IPR000878">
    <property type="entry name" value="4pyrrol_Mease"/>
</dbReference>
<dbReference type="Gene3D" id="1.10.287.1080">
    <property type="entry name" value="MazG-like"/>
    <property type="match status" value="2"/>
</dbReference>
<dbReference type="GO" id="GO:0046047">
    <property type="term" value="P:TTP catabolic process"/>
    <property type="evidence" value="ECO:0007669"/>
    <property type="project" value="TreeGrafter"/>
</dbReference>